<dbReference type="SUPFAM" id="SSF54427">
    <property type="entry name" value="NTF2-like"/>
    <property type="match status" value="1"/>
</dbReference>
<evidence type="ECO:0000313" key="3">
    <source>
        <dbReference type="Proteomes" id="UP000198967"/>
    </source>
</evidence>
<evidence type="ECO:0000259" key="1">
    <source>
        <dbReference type="Pfam" id="PF13577"/>
    </source>
</evidence>
<protein>
    <submittedName>
        <fullName evidence="2">SnoaL-like domain-containing protein</fullName>
    </submittedName>
</protein>
<dbReference type="Proteomes" id="UP000198967">
    <property type="component" value="Unassembled WGS sequence"/>
</dbReference>
<keyword evidence="3" id="KW-1185">Reference proteome</keyword>
<evidence type="ECO:0000313" key="2">
    <source>
        <dbReference type="EMBL" id="SDG38900.1"/>
    </source>
</evidence>
<dbReference type="CDD" id="cd00531">
    <property type="entry name" value="NTF2_like"/>
    <property type="match status" value="1"/>
</dbReference>
<dbReference type="STRING" id="366584.SAMN05216377_111139"/>
<feature type="domain" description="SnoaL-like" evidence="1">
    <location>
        <begin position="5"/>
        <end position="126"/>
    </location>
</feature>
<dbReference type="EMBL" id="FNBE01000011">
    <property type="protein sequence ID" value="SDG38900.1"/>
    <property type="molecule type" value="Genomic_DNA"/>
</dbReference>
<dbReference type="Gene3D" id="3.10.450.50">
    <property type="match status" value="1"/>
</dbReference>
<gene>
    <name evidence="2" type="ORF">SAMN05216377_111139</name>
</gene>
<dbReference type="Pfam" id="PF13577">
    <property type="entry name" value="SnoaL_4"/>
    <property type="match status" value="1"/>
</dbReference>
<name>A0A1G7TWM4_PSEOR</name>
<accession>A0A1G7TWM4</accession>
<dbReference type="AlphaFoldDB" id="A0A1G7TWM4"/>
<proteinExistence type="predicted"/>
<dbReference type="InterPro" id="IPR037401">
    <property type="entry name" value="SnoaL-like"/>
</dbReference>
<dbReference type="RefSeq" id="WP_093086084.1">
    <property type="nucleotide sequence ID" value="NZ_FNBE01000011.1"/>
</dbReference>
<dbReference type="OrthoDB" id="1492465at2"/>
<sequence>MSASDDFVAILDTAYRYAQAADRRDWAGLANCYTEDAVVNFNGTIVEGRDAIIARNQRQLTKWEATQHFTGNPVIKVDGDRADASFYTIAQHTVMRDGLPVTCLAGGVYEDELVRTAEGWRFRRRRIQKLWMMGDESLLPTAVYGAATPPELEPLGF</sequence>
<organism evidence="2 3">
    <name type="scientific">Pseudonocardia oroxyli</name>
    <dbReference type="NCBI Taxonomy" id="366584"/>
    <lineage>
        <taxon>Bacteria</taxon>
        <taxon>Bacillati</taxon>
        <taxon>Actinomycetota</taxon>
        <taxon>Actinomycetes</taxon>
        <taxon>Pseudonocardiales</taxon>
        <taxon>Pseudonocardiaceae</taxon>
        <taxon>Pseudonocardia</taxon>
    </lineage>
</organism>
<dbReference type="InterPro" id="IPR032710">
    <property type="entry name" value="NTF2-like_dom_sf"/>
</dbReference>
<reference evidence="2 3" key="1">
    <citation type="submission" date="2016-10" db="EMBL/GenBank/DDBJ databases">
        <authorList>
            <person name="de Groot N.N."/>
        </authorList>
    </citation>
    <scope>NUCLEOTIDE SEQUENCE [LARGE SCALE GENOMIC DNA]</scope>
    <source>
        <strain evidence="2 3">CGMCC 4.3143</strain>
    </source>
</reference>